<evidence type="ECO:0000256" key="1">
    <source>
        <dbReference type="ARBA" id="ARBA00007151"/>
    </source>
</evidence>
<evidence type="ECO:0000256" key="2">
    <source>
        <dbReference type="ARBA" id="ARBA00022730"/>
    </source>
</evidence>
<evidence type="ECO:0000256" key="6">
    <source>
        <dbReference type="HAMAP-Rule" id="MF_00480"/>
    </source>
</evidence>
<comment type="subunit">
    <text evidence="6">Part of the 30S ribosomal subunit. Contacts proteins S9 and S11.</text>
</comment>
<feature type="domain" description="Small ribosomal subunit protein uS7" evidence="8">
    <location>
        <begin position="2"/>
        <end position="150"/>
    </location>
</feature>
<dbReference type="HAMAP" id="MF_00480_B">
    <property type="entry name" value="Ribosomal_uS7_B"/>
    <property type="match status" value="1"/>
</dbReference>
<keyword evidence="6" id="KW-0820">tRNA-binding</keyword>
<organism evidence="9 10">
    <name type="scientific">Desulfurispira natronophila</name>
    <dbReference type="NCBI Taxonomy" id="682562"/>
    <lineage>
        <taxon>Bacteria</taxon>
        <taxon>Pseudomonadati</taxon>
        <taxon>Chrysiogenota</taxon>
        <taxon>Chrysiogenia</taxon>
        <taxon>Chrysiogenales</taxon>
        <taxon>Chrysiogenaceae</taxon>
        <taxon>Desulfurispira</taxon>
    </lineage>
</organism>
<evidence type="ECO:0000313" key="9">
    <source>
        <dbReference type="EMBL" id="MBB5022402.1"/>
    </source>
</evidence>
<dbReference type="FunFam" id="1.10.455.10:FF:000001">
    <property type="entry name" value="30S ribosomal protein S7"/>
    <property type="match status" value="1"/>
</dbReference>
<dbReference type="InterPro" id="IPR005717">
    <property type="entry name" value="Ribosomal_uS7_bac/org-type"/>
</dbReference>
<keyword evidence="4 6" id="KW-0689">Ribosomal protein</keyword>
<dbReference type="NCBIfam" id="TIGR01029">
    <property type="entry name" value="rpsG_bact"/>
    <property type="match status" value="1"/>
</dbReference>
<comment type="function">
    <text evidence="6">One of the primary rRNA binding proteins, it binds directly to 16S rRNA where it nucleates assembly of the head domain of the 30S subunit. Is located at the subunit interface close to the decoding center, probably blocks exit of the E-site tRNA.</text>
</comment>
<keyword evidence="2 6" id="KW-0699">rRNA-binding</keyword>
<dbReference type="GO" id="GO:0019843">
    <property type="term" value="F:rRNA binding"/>
    <property type="evidence" value="ECO:0007669"/>
    <property type="project" value="UniProtKB-UniRule"/>
</dbReference>
<dbReference type="AlphaFoldDB" id="A0A7W7Y5J6"/>
<evidence type="ECO:0000256" key="4">
    <source>
        <dbReference type="ARBA" id="ARBA00022980"/>
    </source>
</evidence>
<evidence type="ECO:0000259" key="8">
    <source>
        <dbReference type="Pfam" id="PF00177"/>
    </source>
</evidence>
<dbReference type="GO" id="GO:0006412">
    <property type="term" value="P:translation"/>
    <property type="evidence" value="ECO:0007669"/>
    <property type="project" value="UniProtKB-UniRule"/>
</dbReference>
<proteinExistence type="inferred from homology"/>
<comment type="similarity">
    <text evidence="1 6 7">Belongs to the universal ribosomal protein uS7 family.</text>
</comment>
<dbReference type="GO" id="GO:0000049">
    <property type="term" value="F:tRNA binding"/>
    <property type="evidence" value="ECO:0007669"/>
    <property type="project" value="UniProtKB-UniRule"/>
</dbReference>
<gene>
    <name evidence="6" type="primary">rpsG</name>
    <name evidence="9" type="ORF">HNR37_001737</name>
</gene>
<dbReference type="PROSITE" id="PS00052">
    <property type="entry name" value="RIBOSOMAL_S7"/>
    <property type="match status" value="1"/>
</dbReference>
<reference evidence="9 10" key="1">
    <citation type="submission" date="2020-08" db="EMBL/GenBank/DDBJ databases">
        <title>Genomic Encyclopedia of Type Strains, Phase IV (KMG-IV): sequencing the most valuable type-strain genomes for metagenomic binning, comparative biology and taxonomic classification.</title>
        <authorList>
            <person name="Goeker M."/>
        </authorList>
    </citation>
    <scope>NUCLEOTIDE SEQUENCE [LARGE SCALE GENOMIC DNA]</scope>
    <source>
        <strain evidence="9 10">DSM 22071</strain>
    </source>
</reference>
<keyword evidence="10" id="KW-1185">Reference proteome</keyword>
<dbReference type="GO" id="GO:0015935">
    <property type="term" value="C:small ribosomal subunit"/>
    <property type="evidence" value="ECO:0007669"/>
    <property type="project" value="InterPro"/>
</dbReference>
<dbReference type="EMBL" id="JACHID010000010">
    <property type="protein sequence ID" value="MBB5022402.1"/>
    <property type="molecule type" value="Genomic_DNA"/>
</dbReference>
<dbReference type="Pfam" id="PF00177">
    <property type="entry name" value="Ribosomal_S7"/>
    <property type="match status" value="1"/>
</dbReference>
<evidence type="ECO:0000256" key="7">
    <source>
        <dbReference type="RuleBase" id="RU003619"/>
    </source>
</evidence>
<protein>
    <recommendedName>
        <fullName evidence="6">Small ribosomal subunit protein uS7</fullName>
    </recommendedName>
</protein>
<dbReference type="CDD" id="cd14869">
    <property type="entry name" value="uS7_Bacteria"/>
    <property type="match status" value="1"/>
</dbReference>
<dbReference type="InterPro" id="IPR020606">
    <property type="entry name" value="Ribosomal_uS7_CS"/>
</dbReference>
<evidence type="ECO:0000256" key="5">
    <source>
        <dbReference type="ARBA" id="ARBA00023274"/>
    </source>
</evidence>
<evidence type="ECO:0000313" key="10">
    <source>
        <dbReference type="Proteomes" id="UP000528322"/>
    </source>
</evidence>
<dbReference type="GO" id="GO:0003735">
    <property type="term" value="F:structural constituent of ribosome"/>
    <property type="evidence" value="ECO:0007669"/>
    <property type="project" value="InterPro"/>
</dbReference>
<dbReference type="PANTHER" id="PTHR11205">
    <property type="entry name" value="RIBOSOMAL PROTEIN S7"/>
    <property type="match status" value="1"/>
</dbReference>
<name>A0A7W7Y5J6_9BACT</name>
<dbReference type="PIRSF" id="PIRSF002122">
    <property type="entry name" value="RPS7p_RPS7a_RPS5e_RPS7o"/>
    <property type="match status" value="1"/>
</dbReference>
<comment type="caution">
    <text evidence="9">The sequence shown here is derived from an EMBL/GenBank/DDBJ whole genome shotgun (WGS) entry which is preliminary data.</text>
</comment>
<sequence length="157" mass="18020">MPRRRVPEKREILPDPMYGSVLVSKFVNRLMRDGKKSVAESILYGALDKIKERHGEEEALNVFQQAVENVKPALEVKSRRVGGATYQVPVEVKPRRRETLSIRWIIAYAKKRKGKGMMEKLANELSDAAKNTGEAVKKREDTHKMADANKAFAHYRW</sequence>
<keyword evidence="5 6" id="KW-0687">Ribonucleoprotein</keyword>
<keyword evidence="3 6" id="KW-0694">RNA-binding</keyword>
<dbReference type="SUPFAM" id="SSF47973">
    <property type="entry name" value="Ribosomal protein S7"/>
    <property type="match status" value="1"/>
</dbReference>
<evidence type="ECO:0000256" key="3">
    <source>
        <dbReference type="ARBA" id="ARBA00022884"/>
    </source>
</evidence>
<dbReference type="RefSeq" id="WP_183732836.1">
    <property type="nucleotide sequence ID" value="NZ_JACHID010000010.1"/>
</dbReference>
<dbReference type="InterPro" id="IPR000235">
    <property type="entry name" value="Ribosomal_uS7"/>
</dbReference>
<dbReference type="Gene3D" id="1.10.455.10">
    <property type="entry name" value="Ribosomal protein S7 domain"/>
    <property type="match status" value="1"/>
</dbReference>
<dbReference type="InterPro" id="IPR036823">
    <property type="entry name" value="Ribosomal_uS7_dom_sf"/>
</dbReference>
<dbReference type="Proteomes" id="UP000528322">
    <property type="component" value="Unassembled WGS sequence"/>
</dbReference>
<accession>A0A7W7Y5J6</accession>
<dbReference type="InterPro" id="IPR023798">
    <property type="entry name" value="Ribosomal_uS7_dom"/>
</dbReference>